<name>A0A9P6CI00_9AGAR</name>
<dbReference type="Gene3D" id="3.80.10.10">
    <property type="entry name" value="Ribonuclease Inhibitor"/>
    <property type="match status" value="1"/>
</dbReference>
<evidence type="ECO:0008006" key="3">
    <source>
        <dbReference type="Google" id="ProtNLM"/>
    </source>
</evidence>
<organism evidence="1 2">
    <name type="scientific">Collybia nuda</name>
    <dbReference type="NCBI Taxonomy" id="64659"/>
    <lineage>
        <taxon>Eukaryota</taxon>
        <taxon>Fungi</taxon>
        <taxon>Dikarya</taxon>
        <taxon>Basidiomycota</taxon>
        <taxon>Agaricomycotina</taxon>
        <taxon>Agaricomycetes</taxon>
        <taxon>Agaricomycetidae</taxon>
        <taxon>Agaricales</taxon>
        <taxon>Tricholomatineae</taxon>
        <taxon>Clitocybaceae</taxon>
        <taxon>Collybia</taxon>
    </lineage>
</organism>
<sequence length="449" mass="52109">MNTQPFEITEKFLGSIGTPQDLLSLALTSRYWAELIIPRHIQYRELHLGPDGQTSSLWNHLAERKDLAKNIREVRLTSMDRKWEIRPTTLVPSCDDQSENERNQERSFIQAFQNFEKLECFTWKQHDCPVFMVPYRNPRLLEILNNASHLSSLHLSQCESRTEDAFQEWQILTGFRNLKHLHLHGSLWASFTLGSSLTSMLLRCSDITELVLSYNVVSPSFVTCFFPWLRHLSIYSSPWIDQSSREILKFIKVHETIEELTYYPVFGVRLLPGSLPALKEIASSHDFTMSILEDKSVPNRALRSIAQISINPDSMRVLREIDPSEVQELYLWRYDNIQSIRQLGKIFPAITRLEIPKLGMSLSEIYSTLDDHIFTLSHFPRLECIMDTPIRALILDLKGHETRKDAIKKLANACPNLRSIIFYESQRRTIILSRDGDDTTWEDIGGTRD</sequence>
<dbReference type="EMBL" id="MU150268">
    <property type="protein sequence ID" value="KAF9462820.1"/>
    <property type="molecule type" value="Genomic_DNA"/>
</dbReference>
<dbReference type="AlphaFoldDB" id="A0A9P6CI00"/>
<reference evidence="1" key="1">
    <citation type="submission" date="2020-11" db="EMBL/GenBank/DDBJ databases">
        <authorList>
            <consortium name="DOE Joint Genome Institute"/>
            <person name="Ahrendt S."/>
            <person name="Riley R."/>
            <person name="Andreopoulos W."/>
            <person name="Labutti K."/>
            <person name="Pangilinan J."/>
            <person name="Ruiz-Duenas F.J."/>
            <person name="Barrasa J.M."/>
            <person name="Sanchez-Garcia M."/>
            <person name="Camarero S."/>
            <person name="Miyauchi S."/>
            <person name="Serrano A."/>
            <person name="Linde D."/>
            <person name="Babiker R."/>
            <person name="Drula E."/>
            <person name="Ayuso-Fernandez I."/>
            <person name="Pacheco R."/>
            <person name="Padilla G."/>
            <person name="Ferreira P."/>
            <person name="Barriuso J."/>
            <person name="Kellner H."/>
            <person name="Castanera R."/>
            <person name="Alfaro M."/>
            <person name="Ramirez L."/>
            <person name="Pisabarro A.G."/>
            <person name="Kuo A."/>
            <person name="Tritt A."/>
            <person name="Lipzen A."/>
            <person name="He G."/>
            <person name="Yan M."/>
            <person name="Ng V."/>
            <person name="Cullen D."/>
            <person name="Martin F."/>
            <person name="Rosso M.-N."/>
            <person name="Henrissat B."/>
            <person name="Hibbett D."/>
            <person name="Martinez A.T."/>
            <person name="Grigoriev I.V."/>
        </authorList>
    </citation>
    <scope>NUCLEOTIDE SEQUENCE</scope>
    <source>
        <strain evidence="1">CBS 247.69</strain>
    </source>
</reference>
<protein>
    <recommendedName>
        <fullName evidence="3">F-box domain-containing protein</fullName>
    </recommendedName>
</protein>
<evidence type="ECO:0000313" key="1">
    <source>
        <dbReference type="EMBL" id="KAF9462820.1"/>
    </source>
</evidence>
<keyword evidence="2" id="KW-1185">Reference proteome</keyword>
<accession>A0A9P6CI00</accession>
<evidence type="ECO:0000313" key="2">
    <source>
        <dbReference type="Proteomes" id="UP000807353"/>
    </source>
</evidence>
<comment type="caution">
    <text evidence="1">The sequence shown here is derived from an EMBL/GenBank/DDBJ whole genome shotgun (WGS) entry which is preliminary data.</text>
</comment>
<dbReference type="SUPFAM" id="SSF52047">
    <property type="entry name" value="RNI-like"/>
    <property type="match status" value="1"/>
</dbReference>
<dbReference type="OrthoDB" id="3270296at2759"/>
<proteinExistence type="predicted"/>
<dbReference type="Proteomes" id="UP000807353">
    <property type="component" value="Unassembled WGS sequence"/>
</dbReference>
<gene>
    <name evidence="1" type="ORF">BDZ94DRAFT_1260400</name>
</gene>
<dbReference type="InterPro" id="IPR032675">
    <property type="entry name" value="LRR_dom_sf"/>
</dbReference>